<evidence type="ECO:0000313" key="2">
    <source>
        <dbReference type="Proteomes" id="UP001230649"/>
    </source>
</evidence>
<gene>
    <name evidence="1" type="ORF">QFC20_003817</name>
</gene>
<protein>
    <submittedName>
        <fullName evidence="1">Uncharacterized protein</fullName>
    </submittedName>
</protein>
<dbReference type="EMBL" id="JASBWS010000038">
    <property type="protein sequence ID" value="KAJ9107092.1"/>
    <property type="molecule type" value="Genomic_DNA"/>
</dbReference>
<organism evidence="1 2">
    <name type="scientific">Naganishia adeliensis</name>
    <dbReference type="NCBI Taxonomy" id="92952"/>
    <lineage>
        <taxon>Eukaryota</taxon>
        <taxon>Fungi</taxon>
        <taxon>Dikarya</taxon>
        <taxon>Basidiomycota</taxon>
        <taxon>Agaricomycotina</taxon>
        <taxon>Tremellomycetes</taxon>
        <taxon>Filobasidiales</taxon>
        <taxon>Filobasidiaceae</taxon>
        <taxon>Naganishia</taxon>
    </lineage>
</organism>
<sequence>MGSTTSTPQNIRLEQPPGLEELDPSLLEHERLRERSFSVHARRDGPTTRDGEKIKATRWDRFVQEGARRVLNFTPSWFSVNMGTGITSILLYTLPFQFHGLKTIATVIFFLNLVLFLLFLAMSLSVLSPPQFSPEVPGYSRGKRELRLRYTIWTGVWRKMVLHPQQSLFLGTFPMGFATLVNMVAFLTLDPGNDLRSKGFIAHDQHPQDVTGAWLLPPIANIVCSASGAIVAGYMDDRRAVITVIVSYILWGIGFGPTLLIKALYFNRLAMYNVPANTVIVSSFIPLGPCGQGAFAILRLSAVVRTLCHRRAAEGGTSLYTGEEWRMFGSAVYAGTVPVALTIWGFGFVWPIIAISSILNIRTRGEKIPFNMGWWGFTFPIGVFTSATLQFGTELDSVAFRVLGTIFTVTLVILWLTVAVGTAVKAWNGVIFMAPCLDDGGCVPVQSRRVLTKPAEALPVT</sequence>
<comment type="caution">
    <text evidence="1">The sequence shown here is derived from an EMBL/GenBank/DDBJ whole genome shotgun (WGS) entry which is preliminary data.</text>
</comment>
<dbReference type="Proteomes" id="UP001230649">
    <property type="component" value="Unassembled WGS sequence"/>
</dbReference>
<proteinExistence type="predicted"/>
<keyword evidence="2" id="KW-1185">Reference proteome</keyword>
<evidence type="ECO:0000313" key="1">
    <source>
        <dbReference type="EMBL" id="KAJ9107092.1"/>
    </source>
</evidence>
<accession>A0ACC2W646</accession>
<name>A0ACC2W646_9TREE</name>
<reference evidence="1" key="1">
    <citation type="submission" date="2023-04" db="EMBL/GenBank/DDBJ databases">
        <title>Draft Genome sequencing of Naganishia species isolated from polar environments using Oxford Nanopore Technology.</title>
        <authorList>
            <person name="Leo P."/>
            <person name="Venkateswaran K."/>
        </authorList>
    </citation>
    <scope>NUCLEOTIDE SEQUENCE</scope>
    <source>
        <strain evidence="1">MNA-CCFEE 5262</strain>
    </source>
</reference>